<feature type="region of interest" description="Disordered" evidence="2">
    <location>
        <begin position="871"/>
        <end position="890"/>
    </location>
</feature>
<feature type="coiled-coil region" evidence="1">
    <location>
        <begin position="455"/>
        <end position="517"/>
    </location>
</feature>
<feature type="coiled-coil region" evidence="1">
    <location>
        <begin position="314"/>
        <end position="345"/>
    </location>
</feature>
<dbReference type="Pfam" id="PF15236">
    <property type="entry name" value="CCDC66"/>
    <property type="match status" value="1"/>
</dbReference>
<feature type="region of interest" description="Disordered" evidence="2">
    <location>
        <begin position="601"/>
        <end position="631"/>
    </location>
</feature>
<feature type="region of interest" description="Disordered" evidence="2">
    <location>
        <begin position="700"/>
        <end position="756"/>
    </location>
</feature>
<feature type="region of interest" description="Disordered" evidence="2">
    <location>
        <begin position="151"/>
        <end position="291"/>
    </location>
</feature>
<feature type="compositionally biased region" description="Pro residues" evidence="2">
    <location>
        <begin position="369"/>
        <end position="379"/>
    </location>
</feature>
<comment type="caution">
    <text evidence="4">The sequence shown here is derived from an EMBL/GenBank/DDBJ whole genome shotgun (WGS) entry which is preliminary data.</text>
</comment>
<feature type="compositionally biased region" description="Basic and acidic residues" evidence="2">
    <location>
        <begin position="618"/>
        <end position="631"/>
    </location>
</feature>
<feature type="region of interest" description="Disordered" evidence="2">
    <location>
        <begin position="29"/>
        <end position="120"/>
    </location>
</feature>
<protein>
    <submittedName>
        <fullName evidence="4">Coiled-coil domain-containing protein 66</fullName>
    </submittedName>
</protein>
<evidence type="ECO:0000313" key="4">
    <source>
        <dbReference type="EMBL" id="KAI5607526.1"/>
    </source>
</evidence>
<feature type="domain" description="CCDC66" evidence="3">
    <location>
        <begin position="410"/>
        <end position="554"/>
    </location>
</feature>
<accession>A0AAD5F8L1</accession>
<keyword evidence="5" id="KW-1185">Reference proteome</keyword>
<feature type="compositionally biased region" description="Polar residues" evidence="2">
    <location>
        <begin position="701"/>
        <end position="733"/>
    </location>
</feature>
<dbReference type="GO" id="GO:0005929">
    <property type="term" value="C:cilium"/>
    <property type="evidence" value="ECO:0007669"/>
    <property type="project" value="TreeGrafter"/>
</dbReference>
<keyword evidence="1" id="KW-0175">Coiled coil</keyword>
<feature type="compositionally biased region" description="Basic and acidic residues" evidence="2">
    <location>
        <begin position="223"/>
        <end position="232"/>
    </location>
</feature>
<feature type="compositionally biased region" description="Polar residues" evidence="2">
    <location>
        <begin position="170"/>
        <end position="186"/>
    </location>
</feature>
<dbReference type="InterPro" id="IPR040467">
    <property type="entry name" value="CCDC66_dom"/>
</dbReference>
<dbReference type="GO" id="GO:0060271">
    <property type="term" value="P:cilium assembly"/>
    <property type="evidence" value="ECO:0007669"/>
    <property type="project" value="TreeGrafter"/>
</dbReference>
<dbReference type="InterPro" id="IPR039183">
    <property type="entry name" value="CCD66"/>
</dbReference>
<evidence type="ECO:0000256" key="1">
    <source>
        <dbReference type="SAM" id="Coils"/>
    </source>
</evidence>
<dbReference type="GO" id="GO:0005874">
    <property type="term" value="C:microtubule"/>
    <property type="evidence" value="ECO:0007669"/>
    <property type="project" value="TreeGrafter"/>
</dbReference>
<feature type="compositionally biased region" description="Polar residues" evidence="2">
    <location>
        <begin position="43"/>
        <end position="57"/>
    </location>
</feature>
<proteinExistence type="predicted"/>
<evidence type="ECO:0000313" key="5">
    <source>
        <dbReference type="Proteomes" id="UP001205998"/>
    </source>
</evidence>
<reference evidence="4" key="1">
    <citation type="submission" date="2018-07" db="EMBL/GenBank/DDBJ databases">
        <title>Comparative genomics of catfishes provides insights into carnivory and benthic adaptation.</title>
        <authorList>
            <person name="Zhang Y."/>
            <person name="Wang D."/>
            <person name="Peng Z."/>
            <person name="Zheng S."/>
            <person name="Shao F."/>
            <person name="Tao W."/>
        </authorList>
    </citation>
    <scope>NUCLEOTIDE SEQUENCE</scope>
    <source>
        <strain evidence="4">Chongqing</strain>
    </source>
</reference>
<dbReference type="PANTHER" id="PTHR22736:SF2">
    <property type="entry name" value="COILED-COIL DOMAIN-CONTAINING PROTEIN 66"/>
    <property type="match status" value="1"/>
</dbReference>
<organism evidence="4 5">
    <name type="scientific">Silurus asotus</name>
    <name type="common">Amur catfish</name>
    <name type="synonym">Parasilurus asotus</name>
    <dbReference type="NCBI Taxonomy" id="30991"/>
    <lineage>
        <taxon>Eukaryota</taxon>
        <taxon>Metazoa</taxon>
        <taxon>Chordata</taxon>
        <taxon>Craniata</taxon>
        <taxon>Vertebrata</taxon>
        <taxon>Euteleostomi</taxon>
        <taxon>Actinopterygii</taxon>
        <taxon>Neopterygii</taxon>
        <taxon>Teleostei</taxon>
        <taxon>Ostariophysi</taxon>
        <taxon>Siluriformes</taxon>
        <taxon>Siluridae</taxon>
        <taxon>Silurus</taxon>
    </lineage>
</organism>
<dbReference type="EMBL" id="MU591762">
    <property type="protein sequence ID" value="KAI5607526.1"/>
    <property type="molecule type" value="Genomic_DNA"/>
</dbReference>
<evidence type="ECO:0000256" key="2">
    <source>
        <dbReference type="SAM" id="MobiDB-lite"/>
    </source>
</evidence>
<name>A0AAD5F8L1_SILAS</name>
<dbReference type="PANTHER" id="PTHR22736">
    <property type="entry name" value="COILED-COIL DOMAIN-CONTAINING PROTEIN 66"/>
    <property type="match status" value="1"/>
</dbReference>
<dbReference type="AlphaFoldDB" id="A0AAD5F8L1"/>
<dbReference type="GO" id="GO:0008017">
    <property type="term" value="F:microtubule binding"/>
    <property type="evidence" value="ECO:0007669"/>
    <property type="project" value="TreeGrafter"/>
</dbReference>
<gene>
    <name evidence="4" type="ORF">C0J50_1837</name>
</gene>
<dbReference type="Proteomes" id="UP001205998">
    <property type="component" value="Unassembled WGS sequence"/>
</dbReference>
<feature type="region of interest" description="Disordered" evidence="2">
    <location>
        <begin position="365"/>
        <end position="393"/>
    </location>
</feature>
<sequence>MVMPRVMLKDGLMFELENGKPKLVLTHYGESKPSSKMGFCQIPQKSRLPNATPTSKQGPKEEERWQKNRKRRDAGGVNHAEHGSRKTKTKSRTDQCSVIGVVRVQSESKTKSNSEKSNVAEKPVNENLVCLTQEQLQQILNSIKVSGQNDQADSAAHIQNGGATEEEQTETVTSATGKDQQINSQREGNEEKTLSDSTPTGLFSTFGEREPERKTLKAKKAQWRRELDEQMALKKQLKGSAEVLHHSEQHRGTGSGSRSSDQLSGEDETKQTGTGIAHNRPPAPQPHCNPKVLPAAIRSAFVLGEAAPLEQAFSEEKKEQQRRWLQELEQQREENLLRRKLEKQSQSQAEDHERWAMHFDSFQRRLPAQPLPPPPPPPAAEIDHHGSSLSHYRAPSQALSTAWEGMSTYGMDSMGRASVDITQSFQPKTSYLRTMTALLDPAQIEERERKRAKQLELQRAIEAQVEEQRRQKEKEEAIRQAMEQKEEHRVARERELLQQQFMKESQLQKQKEELQSRKTEELYLSVQRASEEAQKNKHLLRIKDLMKKGHDVSNLLQSETTSQALAGQGSESLATLDTIPEAPHTSRKDTAVQTEANGGIAAAAVYKAPPNIKRPRREGRPAEKNSGKENMCKAMTETDPYEAYVRTDRTPAQQLLRRPEWNTHRPGKAFVPASERYPAALQRHRQENRMRRQMELMTLVERNTLSRTPQQAPARSPARSGNPSRTQHHSNSAHQKEEDSHRVQSATQRVPSPPVPAVKHRLQLLPPSHADEESESCGWPPPSDYIPYVRTDEVYHLDPFAPLSRPATHEGTQKIHAEVSSNKQKPMPVVQRDPLLHPELLKSTERQQAILKGLSELRQGLLQKQRELETSLSPLLQGQSRTHSPALQPP</sequence>
<evidence type="ECO:0000259" key="3">
    <source>
        <dbReference type="Pfam" id="PF15236"/>
    </source>
</evidence>